<proteinExistence type="predicted"/>
<dbReference type="AlphaFoldDB" id="A0A1X7VV00"/>
<dbReference type="EnsemblMetazoa" id="Aqu2.1.43228_001">
    <property type="protein sequence ID" value="Aqu2.1.43228_001"/>
    <property type="gene ID" value="Aqu2.1.43228"/>
</dbReference>
<name>A0A1X7VV00_AMPQE</name>
<dbReference type="InParanoid" id="A0A1X7VV00"/>
<accession>A0A1X7VV00</accession>
<reference evidence="1" key="1">
    <citation type="submission" date="2017-05" db="UniProtKB">
        <authorList>
            <consortium name="EnsemblMetazoa"/>
        </authorList>
    </citation>
    <scope>IDENTIFICATION</scope>
</reference>
<sequence length="53" mass="6001">MLMAHLVPGYKTPCRKHFTSLLQMKYLTCKGSLGTNLDEPRSIALTTDIYLDN</sequence>
<protein>
    <submittedName>
        <fullName evidence="1">Uncharacterized protein</fullName>
    </submittedName>
</protein>
<organism evidence="1">
    <name type="scientific">Amphimedon queenslandica</name>
    <name type="common">Sponge</name>
    <dbReference type="NCBI Taxonomy" id="400682"/>
    <lineage>
        <taxon>Eukaryota</taxon>
        <taxon>Metazoa</taxon>
        <taxon>Porifera</taxon>
        <taxon>Demospongiae</taxon>
        <taxon>Heteroscleromorpha</taxon>
        <taxon>Haplosclerida</taxon>
        <taxon>Niphatidae</taxon>
        <taxon>Amphimedon</taxon>
    </lineage>
</organism>
<evidence type="ECO:0000313" key="1">
    <source>
        <dbReference type="EnsemblMetazoa" id="Aqu2.1.43228_001"/>
    </source>
</evidence>